<dbReference type="Proteomes" id="UP000070184">
    <property type="component" value="Unassembled WGS sequence"/>
</dbReference>
<proteinExistence type="predicted"/>
<dbReference type="EMBL" id="LHXK01000016">
    <property type="protein sequence ID" value="KXA89975.1"/>
    <property type="molecule type" value="Genomic_DNA"/>
</dbReference>
<dbReference type="InterPro" id="IPR002104">
    <property type="entry name" value="Integrase_catalytic"/>
</dbReference>
<dbReference type="Pfam" id="PF00589">
    <property type="entry name" value="Phage_integrase"/>
    <property type="match status" value="1"/>
</dbReference>
<dbReference type="InterPro" id="IPR011010">
    <property type="entry name" value="DNA_brk_join_enz"/>
</dbReference>
<dbReference type="PROSITE" id="PS51898">
    <property type="entry name" value="TYR_RECOMBINASE"/>
    <property type="match status" value="1"/>
</dbReference>
<name>A0A133U708_9EURY</name>
<accession>A0A133U708</accession>
<evidence type="ECO:0000259" key="2">
    <source>
        <dbReference type="PROSITE" id="PS51898"/>
    </source>
</evidence>
<reference evidence="3 4" key="1">
    <citation type="journal article" date="2016" name="Sci. Rep.">
        <title>Metabolic traits of an uncultured archaeal lineage -MSBL1- from brine pools of the Red Sea.</title>
        <authorList>
            <person name="Mwirichia R."/>
            <person name="Alam I."/>
            <person name="Rashid M."/>
            <person name="Vinu M."/>
            <person name="Ba-Alawi W."/>
            <person name="Anthony Kamau A."/>
            <person name="Kamanda Ngugi D."/>
            <person name="Goker M."/>
            <person name="Klenk H.P."/>
            <person name="Bajic V."/>
            <person name="Stingl U."/>
        </authorList>
    </citation>
    <scope>NUCLEOTIDE SEQUENCE [LARGE SCALE GENOMIC DNA]</scope>
    <source>
        <strain evidence="3">SCGC-AAA259B11</strain>
    </source>
</reference>
<dbReference type="GO" id="GO:0006310">
    <property type="term" value="P:DNA recombination"/>
    <property type="evidence" value="ECO:0007669"/>
    <property type="project" value="UniProtKB-KW"/>
</dbReference>
<gene>
    <name evidence="3" type="ORF">AKJ61_01700</name>
</gene>
<dbReference type="Gene3D" id="1.10.443.10">
    <property type="entry name" value="Intergrase catalytic core"/>
    <property type="match status" value="1"/>
</dbReference>
<evidence type="ECO:0000256" key="1">
    <source>
        <dbReference type="ARBA" id="ARBA00023172"/>
    </source>
</evidence>
<organism evidence="3 4">
    <name type="scientific">candidate division MSBL1 archaeon SCGC-AAA259B11</name>
    <dbReference type="NCBI Taxonomy" id="1698260"/>
    <lineage>
        <taxon>Archaea</taxon>
        <taxon>Methanobacteriati</taxon>
        <taxon>Methanobacteriota</taxon>
        <taxon>candidate division MSBL1</taxon>
    </lineage>
</organism>
<evidence type="ECO:0000313" key="4">
    <source>
        <dbReference type="Proteomes" id="UP000070184"/>
    </source>
</evidence>
<keyword evidence="1" id="KW-0233">DNA recombination</keyword>
<dbReference type="AlphaFoldDB" id="A0A133U708"/>
<dbReference type="SUPFAM" id="SSF56349">
    <property type="entry name" value="DNA breaking-rejoining enzymes"/>
    <property type="match status" value="1"/>
</dbReference>
<dbReference type="GO" id="GO:0015074">
    <property type="term" value="P:DNA integration"/>
    <property type="evidence" value="ECO:0007669"/>
    <property type="project" value="InterPro"/>
</dbReference>
<dbReference type="InterPro" id="IPR013762">
    <property type="entry name" value="Integrase-like_cat_sf"/>
</dbReference>
<dbReference type="CDD" id="cd00397">
    <property type="entry name" value="DNA_BRE_C"/>
    <property type="match status" value="1"/>
</dbReference>
<protein>
    <recommendedName>
        <fullName evidence="2">Tyr recombinase domain-containing protein</fullName>
    </recommendedName>
</protein>
<comment type="caution">
    <text evidence="3">The sequence shown here is derived from an EMBL/GenBank/DDBJ whole genome shotgun (WGS) entry which is preliminary data.</text>
</comment>
<sequence>MDRERPVTQDRAGKKEEWREIITNMDPLGRALYLALLSTGCRIGAMLSVRVEDLDLEADPARIHLRPSYTKAGLGDRTVFLTGEAEEHIRSYLDWRKGKKKSDGTDLDTDRLFPIARSTAERKLHNAIERSSLDIRKDKETGIREIHTHSTRKFFRSNCGLGEALTKASVTSGPTSRSWRHGRRPRRVPKPWRQRCACCRLPPVSIARRKTRRTCANC</sequence>
<feature type="domain" description="Tyr recombinase" evidence="2">
    <location>
        <begin position="4"/>
        <end position="158"/>
    </location>
</feature>
<keyword evidence="4" id="KW-1185">Reference proteome</keyword>
<dbReference type="GO" id="GO:0003677">
    <property type="term" value="F:DNA binding"/>
    <property type="evidence" value="ECO:0007669"/>
    <property type="project" value="InterPro"/>
</dbReference>
<evidence type="ECO:0000313" key="3">
    <source>
        <dbReference type="EMBL" id="KXA89975.1"/>
    </source>
</evidence>